<accession>A0A9Q0HIA6</accession>
<dbReference type="Proteomes" id="UP001141806">
    <property type="component" value="Unassembled WGS sequence"/>
</dbReference>
<sequence length="321" mass="35405">MAEKGRVCVTGAGGYVASWLVKLLLSRGYRVHGTVREPGDVKNAHLKKLDNASENLQLFKADLLDCRSLLLAIAGCDGVFHVASPVPSGTVQNPEVEIIEPAVTGTLNVLKACSETKVKRVVVVSSGTAVALNPNWPKNQVMDETCWSDKEYCKEIKNYYRLSKTVAESEAYEYAKRSGLNLVTVCPTLVMGPMLQSTLNASSQVLVRLLKDGSDSVGNRALKIVDVRDVAEALVLVYEKPEAEGRYICTAYLARTKDLVDKLSSLYPNYSYPKNFTEVDEGSEGLKLSSEKLQRLGWRYRPLEEILMDSVKSYQESGLLD</sequence>
<dbReference type="EMBL" id="JAMYWD010000008">
    <property type="protein sequence ID" value="KAJ4964314.1"/>
    <property type="molecule type" value="Genomic_DNA"/>
</dbReference>
<name>A0A9Q0HIA6_9MAGN</name>
<organism evidence="3 4">
    <name type="scientific">Protea cynaroides</name>
    <dbReference type="NCBI Taxonomy" id="273540"/>
    <lineage>
        <taxon>Eukaryota</taxon>
        <taxon>Viridiplantae</taxon>
        <taxon>Streptophyta</taxon>
        <taxon>Embryophyta</taxon>
        <taxon>Tracheophyta</taxon>
        <taxon>Spermatophyta</taxon>
        <taxon>Magnoliopsida</taxon>
        <taxon>Proteales</taxon>
        <taxon>Proteaceae</taxon>
        <taxon>Protea</taxon>
    </lineage>
</organism>
<keyword evidence="4" id="KW-1185">Reference proteome</keyword>
<gene>
    <name evidence="3" type="ORF">NE237_024253</name>
</gene>
<protein>
    <recommendedName>
        <fullName evidence="2">NAD-dependent epimerase/dehydratase domain-containing protein</fullName>
    </recommendedName>
</protein>
<dbReference type="FunFam" id="3.40.50.720:FF:000382">
    <property type="entry name" value="NAD(P)-binding Rossmann-fold superfamily protein"/>
    <property type="match status" value="1"/>
</dbReference>
<evidence type="ECO:0000256" key="1">
    <source>
        <dbReference type="ARBA" id="ARBA00023002"/>
    </source>
</evidence>
<dbReference type="Pfam" id="PF01370">
    <property type="entry name" value="Epimerase"/>
    <property type="match status" value="1"/>
</dbReference>
<dbReference type="OrthoDB" id="2735536at2759"/>
<comment type="caution">
    <text evidence="3">The sequence shown here is derived from an EMBL/GenBank/DDBJ whole genome shotgun (WGS) entry which is preliminary data.</text>
</comment>
<evidence type="ECO:0000313" key="4">
    <source>
        <dbReference type="Proteomes" id="UP001141806"/>
    </source>
</evidence>
<dbReference type="InterPro" id="IPR001509">
    <property type="entry name" value="Epimerase_deHydtase"/>
</dbReference>
<dbReference type="Gene3D" id="3.40.50.720">
    <property type="entry name" value="NAD(P)-binding Rossmann-like Domain"/>
    <property type="match status" value="1"/>
</dbReference>
<feature type="domain" description="NAD-dependent epimerase/dehydratase" evidence="2">
    <location>
        <begin position="7"/>
        <end position="244"/>
    </location>
</feature>
<dbReference type="AlphaFoldDB" id="A0A9Q0HIA6"/>
<dbReference type="PANTHER" id="PTHR10366:SF831">
    <property type="entry name" value="NAD-DEPENDENT EPIMERASE_DEHYDRATASE DOMAIN-CONTAINING PROTEIN"/>
    <property type="match status" value="1"/>
</dbReference>
<dbReference type="SUPFAM" id="SSF51735">
    <property type="entry name" value="NAD(P)-binding Rossmann-fold domains"/>
    <property type="match status" value="1"/>
</dbReference>
<dbReference type="PANTHER" id="PTHR10366">
    <property type="entry name" value="NAD DEPENDENT EPIMERASE/DEHYDRATASE"/>
    <property type="match status" value="1"/>
</dbReference>
<dbReference type="GO" id="GO:0016616">
    <property type="term" value="F:oxidoreductase activity, acting on the CH-OH group of donors, NAD or NADP as acceptor"/>
    <property type="evidence" value="ECO:0007669"/>
    <property type="project" value="TreeGrafter"/>
</dbReference>
<evidence type="ECO:0000313" key="3">
    <source>
        <dbReference type="EMBL" id="KAJ4964314.1"/>
    </source>
</evidence>
<dbReference type="CDD" id="cd08958">
    <property type="entry name" value="FR_SDR_e"/>
    <property type="match status" value="1"/>
</dbReference>
<proteinExistence type="predicted"/>
<evidence type="ECO:0000259" key="2">
    <source>
        <dbReference type="Pfam" id="PF01370"/>
    </source>
</evidence>
<keyword evidence="1" id="KW-0560">Oxidoreductase</keyword>
<dbReference type="InterPro" id="IPR036291">
    <property type="entry name" value="NAD(P)-bd_dom_sf"/>
</dbReference>
<dbReference type="InterPro" id="IPR050425">
    <property type="entry name" value="NAD(P)_dehydrat-like"/>
</dbReference>
<reference evidence="3" key="1">
    <citation type="journal article" date="2023" name="Plant J.">
        <title>The genome of the king protea, Protea cynaroides.</title>
        <authorList>
            <person name="Chang J."/>
            <person name="Duong T.A."/>
            <person name="Schoeman C."/>
            <person name="Ma X."/>
            <person name="Roodt D."/>
            <person name="Barker N."/>
            <person name="Li Z."/>
            <person name="Van de Peer Y."/>
            <person name="Mizrachi E."/>
        </authorList>
    </citation>
    <scope>NUCLEOTIDE SEQUENCE</scope>
    <source>
        <tissue evidence="3">Young leaves</tissue>
    </source>
</reference>